<feature type="transmembrane region" description="Helical" evidence="1">
    <location>
        <begin position="74"/>
        <end position="91"/>
    </location>
</feature>
<organism evidence="2">
    <name type="scientific">marine sediment metagenome</name>
    <dbReference type="NCBI Taxonomy" id="412755"/>
    <lineage>
        <taxon>unclassified sequences</taxon>
        <taxon>metagenomes</taxon>
        <taxon>ecological metagenomes</taxon>
    </lineage>
</organism>
<evidence type="ECO:0000313" key="2">
    <source>
        <dbReference type="EMBL" id="GAI05090.1"/>
    </source>
</evidence>
<feature type="transmembrane region" description="Helical" evidence="1">
    <location>
        <begin position="42"/>
        <end position="68"/>
    </location>
</feature>
<feature type="transmembrane region" description="Helical" evidence="1">
    <location>
        <begin position="98"/>
        <end position="120"/>
    </location>
</feature>
<comment type="caution">
    <text evidence="2">The sequence shown here is derived from an EMBL/GenBank/DDBJ whole genome shotgun (WGS) entry which is preliminary data.</text>
</comment>
<keyword evidence="1" id="KW-0472">Membrane</keyword>
<protein>
    <submittedName>
        <fullName evidence="2">Uncharacterized protein</fullName>
    </submittedName>
</protein>
<accession>X1LRR4</accession>
<dbReference type="AlphaFoldDB" id="X1LRR4"/>
<keyword evidence="1" id="KW-0812">Transmembrane</keyword>
<dbReference type="EMBL" id="BARV01005912">
    <property type="protein sequence ID" value="GAI05090.1"/>
    <property type="molecule type" value="Genomic_DNA"/>
</dbReference>
<evidence type="ECO:0000256" key="1">
    <source>
        <dbReference type="SAM" id="Phobius"/>
    </source>
</evidence>
<feature type="non-terminal residue" evidence="2">
    <location>
        <position position="1"/>
    </location>
</feature>
<feature type="transmembrane region" description="Helical" evidence="1">
    <location>
        <begin position="12"/>
        <end position="30"/>
    </location>
</feature>
<sequence>EKNTKIKDIYVPLISIGLAFVIMMIDAIFLSKRAYDNPLQGMLIIVVGKTVLYTVVMMLGLVLCSWFGYPFDPFFVSLLQLVAVALIAGAVGDTLGILIGGVSSYLNIVIFLGLMGYFFSDDAINALIAIFLVYAGHSVVTFLLLPMVKTFFT</sequence>
<feature type="transmembrane region" description="Helical" evidence="1">
    <location>
        <begin position="126"/>
        <end position="148"/>
    </location>
</feature>
<reference evidence="2" key="1">
    <citation type="journal article" date="2014" name="Front. Microbiol.">
        <title>High frequency of phylogenetically diverse reductive dehalogenase-homologous genes in deep subseafloor sedimentary metagenomes.</title>
        <authorList>
            <person name="Kawai M."/>
            <person name="Futagami T."/>
            <person name="Toyoda A."/>
            <person name="Takaki Y."/>
            <person name="Nishi S."/>
            <person name="Hori S."/>
            <person name="Arai W."/>
            <person name="Tsubouchi T."/>
            <person name="Morono Y."/>
            <person name="Uchiyama I."/>
            <person name="Ito T."/>
            <person name="Fujiyama A."/>
            <person name="Inagaki F."/>
            <person name="Takami H."/>
        </authorList>
    </citation>
    <scope>NUCLEOTIDE SEQUENCE</scope>
    <source>
        <strain evidence="2">Expedition CK06-06</strain>
    </source>
</reference>
<proteinExistence type="predicted"/>
<keyword evidence="1" id="KW-1133">Transmembrane helix</keyword>
<name>X1LRR4_9ZZZZ</name>
<gene>
    <name evidence="2" type="ORF">S06H3_12034</name>
</gene>